<feature type="transmembrane region" description="Helical" evidence="1">
    <location>
        <begin position="7"/>
        <end position="34"/>
    </location>
</feature>
<dbReference type="VEuPathDB" id="VectorBase:GPPI047971"/>
<name>A0A1B0C3D5_9MUSC</name>
<protein>
    <submittedName>
        <fullName evidence="2">Uncharacterized protein</fullName>
    </submittedName>
</protein>
<evidence type="ECO:0000256" key="1">
    <source>
        <dbReference type="SAM" id="Phobius"/>
    </source>
</evidence>
<dbReference type="EnsemblMetazoa" id="GPPI047971-RA">
    <property type="protein sequence ID" value="GPPI047971-PA"/>
    <property type="gene ID" value="GPPI047971"/>
</dbReference>
<reference evidence="3" key="1">
    <citation type="submission" date="2015-01" db="EMBL/GenBank/DDBJ databases">
        <authorList>
            <person name="Aksoy S."/>
            <person name="Warren W."/>
            <person name="Wilson R.K."/>
        </authorList>
    </citation>
    <scope>NUCLEOTIDE SEQUENCE [LARGE SCALE GENOMIC DNA]</scope>
    <source>
        <strain evidence="3">IAEA</strain>
    </source>
</reference>
<dbReference type="AlphaFoldDB" id="A0A1B0C3D5"/>
<evidence type="ECO:0000313" key="2">
    <source>
        <dbReference type="EnsemblMetazoa" id="GPPI047971-PA"/>
    </source>
</evidence>
<dbReference type="Proteomes" id="UP000092460">
    <property type="component" value="Unassembled WGS sequence"/>
</dbReference>
<evidence type="ECO:0000313" key="3">
    <source>
        <dbReference type="Proteomes" id="UP000092460"/>
    </source>
</evidence>
<proteinExistence type="predicted"/>
<dbReference type="EMBL" id="JXJN01024908">
    <property type="status" value="NOT_ANNOTATED_CDS"/>
    <property type="molecule type" value="Genomic_DNA"/>
</dbReference>
<organism evidence="2 3">
    <name type="scientific">Glossina palpalis gambiensis</name>
    <dbReference type="NCBI Taxonomy" id="67801"/>
    <lineage>
        <taxon>Eukaryota</taxon>
        <taxon>Metazoa</taxon>
        <taxon>Ecdysozoa</taxon>
        <taxon>Arthropoda</taxon>
        <taxon>Hexapoda</taxon>
        <taxon>Insecta</taxon>
        <taxon>Pterygota</taxon>
        <taxon>Neoptera</taxon>
        <taxon>Endopterygota</taxon>
        <taxon>Diptera</taxon>
        <taxon>Brachycera</taxon>
        <taxon>Muscomorpha</taxon>
        <taxon>Hippoboscoidea</taxon>
        <taxon>Glossinidae</taxon>
        <taxon>Glossina</taxon>
    </lineage>
</organism>
<reference evidence="2" key="2">
    <citation type="submission" date="2020-05" db="UniProtKB">
        <authorList>
            <consortium name="EnsemblMetazoa"/>
        </authorList>
    </citation>
    <scope>IDENTIFICATION</scope>
    <source>
        <strain evidence="2">IAEA</strain>
    </source>
</reference>
<sequence>MHNRLLIILYTVRITVVHITVSITAGGSVLRTALLTGRQVNMDEICSTSPNKSSQASLIYTLIYFLAFTLKTFNKVLRGITSLCKEKFFESKQRTTTLCTQMLNTVAQH</sequence>
<feature type="transmembrane region" description="Helical" evidence="1">
    <location>
        <begin position="54"/>
        <end position="73"/>
    </location>
</feature>
<keyword evidence="3" id="KW-1185">Reference proteome</keyword>
<accession>A0A1B0C3D5</accession>
<keyword evidence="1" id="KW-1133">Transmembrane helix</keyword>
<keyword evidence="1" id="KW-0472">Membrane</keyword>
<keyword evidence="1" id="KW-0812">Transmembrane</keyword>